<dbReference type="RefSeq" id="WP_187595210.1">
    <property type="nucleotide sequence ID" value="NZ_CP060723.1"/>
</dbReference>
<evidence type="ECO:0000256" key="1">
    <source>
        <dbReference type="ARBA" id="ARBA00023015"/>
    </source>
</evidence>
<protein>
    <submittedName>
        <fullName evidence="5">LacI family DNA-binding transcriptional regulator</fullName>
    </submittedName>
</protein>
<name>A0A7G9QN56_9SPHI</name>
<dbReference type="GO" id="GO:0003700">
    <property type="term" value="F:DNA-binding transcription factor activity"/>
    <property type="evidence" value="ECO:0007669"/>
    <property type="project" value="TreeGrafter"/>
</dbReference>
<dbReference type="PANTHER" id="PTHR30146:SF109">
    <property type="entry name" value="HTH-TYPE TRANSCRIPTIONAL REGULATOR GALS"/>
    <property type="match status" value="1"/>
</dbReference>
<dbReference type="KEGG" id="proe:H9L23_12185"/>
<accession>A0A7G9QN56</accession>
<dbReference type="CDD" id="cd01392">
    <property type="entry name" value="HTH_LacI"/>
    <property type="match status" value="1"/>
</dbReference>
<dbReference type="Gene3D" id="1.10.260.40">
    <property type="entry name" value="lambda repressor-like DNA-binding domains"/>
    <property type="match status" value="1"/>
</dbReference>
<dbReference type="Pfam" id="PF13377">
    <property type="entry name" value="Peripla_BP_3"/>
    <property type="match status" value="1"/>
</dbReference>
<dbReference type="PROSITE" id="PS50932">
    <property type="entry name" value="HTH_LACI_2"/>
    <property type="match status" value="1"/>
</dbReference>
<dbReference type="InterPro" id="IPR028082">
    <property type="entry name" value="Peripla_BP_I"/>
</dbReference>
<evidence type="ECO:0000313" key="6">
    <source>
        <dbReference type="Proteomes" id="UP000515806"/>
    </source>
</evidence>
<dbReference type="Proteomes" id="UP000515806">
    <property type="component" value="Chromosome"/>
</dbReference>
<keyword evidence="3" id="KW-0804">Transcription</keyword>
<sequence>MREKRLSITDIARQLGTSTTTVSFVINGKAREKNISQVLIDRVEHLVSELNYQPNALAKSFRTGKTMTIGFIVDEISQPFFSGIAKYIDEKASAHGYNILFSSTKNSKKRGGEVLQVFNERHVDAFIIALPNGLENEVKEVIGGDVPVVLFDRYISGFESDYVLIDNESSAAEATQHLIDSGYKEIAFVTIETDQSQMLDRTKGYERAIVIAGLNPIVKRINYEGKPESVAEIAAFLQQNNQIDAVVFACNYLSMDGLDAMRQLNLKIGENIAMVSFDDLEVFKYFMPSITAIAQPLEEIADQIMEILMYRLTNNTNKNKIKAVLTTQMEIRDSSQFKKTSDEVQPEALTVGK</sequence>
<dbReference type="InterPro" id="IPR046335">
    <property type="entry name" value="LacI/GalR-like_sensor"/>
</dbReference>
<gene>
    <name evidence="5" type="ORF">H9L23_12185</name>
</gene>
<evidence type="ECO:0000256" key="2">
    <source>
        <dbReference type="ARBA" id="ARBA00023125"/>
    </source>
</evidence>
<dbReference type="AlphaFoldDB" id="A0A7G9QN56"/>
<dbReference type="InterPro" id="IPR000843">
    <property type="entry name" value="HTH_LacI"/>
</dbReference>
<dbReference type="Gene3D" id="3.40.50.2300">
    <property type="match status" value="2"/>
</dbReference>
<evidence type="ECO:0000313" key="5">
    <source>
        <dbReference type="EMBL" id="QNN44781.1"/>
    </source>
</evidence>
<dbReference type="EMBL" id="CP060723">
    <property type="protein sequence ID" value="QNN44781.1"/>
    <property type="molecule type" value="Genomic_DNA"/>
</dbReference>
<feature type="domain" description="HTH lacI-type" evidence="4">
    <location>
        <begin position="6"/>
        <end position="63"/>
    </location>
</feature>
<dbReference type="InterPro" id="IPR010982">
    <property type="entry name" value="Lambda_DNA-bd_dom_sf"/>
</dbReference>
<dbReference type="Pfam" id="PF00356">
    <property type="entry name" value="LacI"/>
    <property type="match status" value="1"/>
</dbReference>
<dbReference type="GO" id="GO:0000976">
    <property type="term" value="F:transcription cis-regulatory region binding"/>
    <property type="evidence" value="ECO:0007669"/>
    <property type="project" value="TreeGrafter"/>
</dbReference>
<evidence type="ECO:0000256" key="3">
    <source>
        <dbReference type="ARBA" id="ARBA00023163"/>
    </source>
</evidence>
<keyword evidence="2 5" id="KW-0238">DNA-binding</keyword>
<dbReference type="PANTHER" id="PTHR30146">
    <property type="entry name" value="LACI-RELATED TRANSCRIPTIONAL REPRESSOR"/>
    <property type="match status" value="1"/>
</dbReference>
<proteinExistence type="predicted"/>
<dbReference type="SUPFAM" id="SSF47413">
    <property type="entry name" value="lambda repressor-like DNA-binding domains"/>
    <property type="match status" value="1"/>
</dbReference>
<reference evidence="5 6" key="1">
    <citation type="submission" date="2020-08" db="EMBL/GenBank/DDBJ databases">
        <title>Genome sequence of Pedobacter roseus KACC 11594T.</title>
        <authorList>
            <person name="Hyun D.-W."/>
            <person name="Bae J.-W."/>
        </authorList>
    </citation>
    <scope>NUCLEOTIDE SEQUENCE [LARGE SCALE GENOMIC DNA]</scope>
    <source>
        <strain evidence="5 6">KACC 11594</strain>
    </source>
</reference>
<dbReference type="SUPFAM" id="SSF53822">
    <property type="entry name" value="Periplasmic binding protein-like I"/>
    <property type="match status" value="1"/>
</dbReference>
<keyword evidence="1" id="KW-0805">Transcription regulation</keyword>
<dbReference type="SMART" id="SM00354">
    <property type="entry name" value="HTH_LACI"/>
    <property type="match status" value="1"/>
</dbReference>
<evidence type="ECO:0000259" key="4">
    <source>
        <dbReference type="PROSITE" id="PS50932"/>
    </source>
</evidence>
<organism evidence="5 6">
    <name type="scientific">Pedobacter roseus</name>
    <dbReference type="NCBI Taxonomy" id="336820"/>
    <lineage>
        <taxon>Bacteria</taxon>
        <taxon>Pseudomonadati</taxon>
        <taxon>Bacteroidota</taxon>
        <taxon>Sphingobacteriia</taxon>
        <taxon>Sphingobacteriales</taxon>
        <taxon>Sphingobacteriaceae</taxon>
        <taxon>Pedobacter</taxon>
    </lineage>
</organism>
<keyword evidence="6" id="KW-1185">Reference proteome</keyword>